<dbReference type="OrthoDB" id="676869at2"/>
<evidence type="ECO:0000313" key="2">
    <source>
        <dbReference type="EMBL" id="AFD06544.1"/>
    </source>
</evidence>
<protein>
    <submittedName>
        <fullName evidence="2">CHAD domain-containing protein</fullName>
    </submittedName>
</protein>
<proteinExistence type="predicted"/>
<dbReference type="AlphaFoldDB" id="H8KQC8"/>
<dbReference type="InterPro" id="IPR007899">
    <property type="entry name" value="CHAD_dom"/>
</dbReference>
<keyword evidence="3" id="KW-1185">Reference proteome</keyword>
<evidence type="ECO:0000259" key="1">
    <source>
        <dbReference type="Pfam" id="PF05235"/>
    </source>
</evidence>
<reference evidence="2" key="1">
    <citation type="submission" date="2012-02" db="EMBL/GenBank/DDBJ databases">
        <title>The complete genome of Solitalea canadensis DSM 3403.</title>
        <authorList>
            <consortium name="US DOE Joint Genome Institute (JGI-PGF)"/>
            <person name="Lucas S."/>
            <person name="Copeland A."/>
            <person name="Lapidus A."/>
            <person name="Glavina del Rio T."/>
            <person name="Dalin E."/>
            <person name="Tice H."/>
            <person name="Bruce D."/>
            <person name="Goodwin L."/>
            <person name="Pitluck S."/>
            <person name="Peters L."/>
            <person name="Ovchinnikova G."/>
            <person name="Lu M."/>
            <person name="Kyrpides N."/>
            <person name="Mavromatis K."/>
            <person name="Ivanova N."/>
            <person name="Brettin T."/>
            <person name="Detter J.C."/>
            <person name="Han C."/>
            <person name="Larimer F."/>
            <person name="Land M."/>
            <person name="Hauser L."/>
            <person name="Markowitz V."/>
            <person name="Cheng J.-F."/>
            <person name="Hugenholtz P."/>
            <person name="Woyke T."/>
            <person name="Wu D."/>
            <person name="Spring S."/>
            <person name="Schroeder M."/>
            <person name="Kopitz M."/>
            <person name="Brambilla E."/>
            <person name="Klenk H.-P."/>
            <person name="Eisen J.A."/>
        </authorList>
    </citation>
    <scope>NUCLEOTIDE SEQUENCE</scope>
    <source>
        <strain evidence="2">DSM 3403</strain>
    </source>
</reference>
<dbReference type="HOGENOM" id="CLU_997146_0_0_10"/>
<dbReference type="EMBL" id="CP003349">
    <property type="protein sequence ID" value="AFD06544.1"/>
    <property type="molecule type" value="Genomic_DNA"/>
</dbReference>
<dbReference type="RefSeq" id="WP_014679771.1">
    <property type="nucleotide sequence ID" value="NC_017770.1"/>
</dbReference>
<dbReference type="Proteomes" id="UP000007590">
    <property type="component" value="Chromosome"/>
</dbReference>
<sequence length="279" mass="33072">MNKDEIVHILNFYFRDFRKLFDKLIDEPESENVYSLWKEFKQLRAFLRIVNIESANDSTLKLPNEMKTVYGYLGIVRDLQWLEHKIKNINLSANEIKNYPNQLTEELNNWKLKLHQAIHKNPLPDAKEELHEHLPKSIHQTTIENFIQDKVAKIKLLLENKEQEDNLILLRKNLRDILYNIFIFNQKLGNGFPVKICSQAKLKEIEKAALDLEYYDDLTTAIDLLQPRHYEKLSDTEADFLKSVSKKIRKEKKQFKPLLMHDLNSLNNLYLPSHAYSAK</sequence>
<accession>H8KQC8</accession>
<dbReference type="STRING" id="929556.Solca_1465"/>
<dbReference type="eggNOG" id="COG5607">
    <property type="taxonomic scope" value="Bacteria"/>
</dbReference>
<dbReference type="KEGG" id="scn:Solca_1465"/>
<gene>
    <name evidence="2" type="ordered locus">Solca_1465</name>
</gene>
<evidence type="ECO:0000313" key="3">
    <source>
        <dbReference type="Proteomes" id="UP000007590"/>
    </source>
</evidence>
<name>H8KQC8_SOLCM</name>
<dbReference type="Pfam" id="PF05235">
    <property type="entry name" value="CHAD"/>
    <property type="match status" value="1"/>
</dbReference>
<feature type="domain" description="CHAD" evidence="1">
    <location>
        <begin position="13"/>
        <end position="226"/>
    </location>
</feature>
<organism evidence="2 3">
    <name type="scientific">Solitalea canadensis (strain ATCC 29591 / DSM 3403 / JCM 21819 / LMG 8368 / NBRC 15130 / NCIMB 12057 / USAM 9D)</name>
    <name type="common">Flexibacter canadensis</name>
    <dbReference type="NCBI Taxonomy" id="929556"/>
    <lineage>
        <taxon>Bacteria</taxon>
        <taxon>Pseudomonadati</taxon>
        <taxon>Bacteroidota</taxon>
        <taxon>Sphingobacteriia</taxon>
        <taxon>Sphingobacteriales</taxon>
        <taxon>Sphingobacteriaceae</taxon>
        <taxon>Solitalea</taxon>
    </lineage>
</organism>